<dbReference type="AlphaFoldDB" id="Q22T19"/>
<gene>
    <name evidence="3" type="ORF">TTHERM_00185930</name>
</gene>
<feature type="coiled-coil region" evidence="1">
    <location>
        <begin position="253"/>
        <end position="290"/>
    </location>
</feature>
<organism evidence="3 4">
    <name type="scientific">Tetrahymena thermophila (strain SB210)</name>
    <dbReference type="NCBI Taxonomy" id="312017"/>
    <lineage>
        <taxon>Eukaryota</taxon>
        <taxon>Sar</taxon>
        <taxon>Alveolata</taxon>
        <taxon>Ciliophora</taxon>
        <taxon>Intramacronucleata</taxon>
        <taxon>Oligohymenophorea</taxon>
        <taxon>Hymenostomatida</taxon>
        <taxon>Tetrahymenina</taxon>
        <taxon>Tetrahymenidae</taxon>
        <taxon>Tetrahymena</taxon>
    </lineage>
</organism>
<proteinExistence type="predicted"/>
<evidence type="ECO:0000256" key="1">
    <source>
        <dbReference type="SAM" id="Coils"/>
    </source>
</evidence>
<keyword evidence="1" id="KW-0175">Coiled coil</keyword>
<feature type="compositionally biased region" description="Low complexity" evidence="2">
    <location>
        <begin position="30"/>
        <end position="42"/>
    </location>
</feature>
<sequence length="779" mass="92139">MSKNPNQPNQQNQNPVKKAEPQLAKDAKGNAPQPANAQQPQKNDGKQPQQQPGKAAEPNKTNQAQANAKDQQKSQAAAVPNANKQQEQNKQQQQQQQLAAQQLLKQQQEANRQLELQKQQELAEKNKLKLEKKQKKHEYMKQQKEYFDQLYRAMQVDNMDDLVEGKDIVLKVDKTNVKRIEYGIQSIEGLIFRKGHMIEEDQIDELLLEALKERDSLQSQILYANQVIKDCENQLIEIPKTISATKKPSIVEEAVLEKRIVNYKKEREDYEKKLKEIEKKIKNLQSQRIENPRSAYSHAGLKAYLEQQDSQKRREASTFIKKVQEDKKVFEEKIKKIESEQQAKQLQEEQDKLAKEARLKIMQDKEKEEQLKKRIKDIEQEKAQRTKELEQHEEKYKQLKERMNNGKQPLYQRLNKQFRSQQKLEEKEKLDQLNGIKENHKRIDEMNLFEHQQKYLDKLKQQEEDRIQDRKKRNAELKEHLQKVSSFPVSTMWSQSKEEVSFNSPQDQKLRALKIVEARNNFADGVKKKKKVHLDSQKRLEIQIKIDKLNNPSKYIKPIRRRNSNDSQQEISEDYDKFDEKVYKNEIKFERGKNNYVDKGLEYLEEVKEQVKRMPKKARSEQPLSRQNDNMLMSEIKNGSVMSNASQMKSKIDYMSEIRSKFNLDKKTSNLKEWERISRMQHGVDPLEKKKNLLRLSKKLDDEAKHQELMYHIQKGSKQGSIFTVEDVQNREKIDELYLESIKAKLAIFDSYHQNQNSPTNQTQPEYSREHEFSVLSQN</sequence>
<dbReference type="InParanoid" id="Q22T19"/>
<dbReference type="RefSeq" id="XP_001008864.2">
    <property type="nucleotide sequence ID" value="XM_001008864.2"/>
</dbReference>
<reference evidence="4" key="1">
    <citation type="journal article" date="2006" name="PLoS Biol.">
        <title>Macronuclear genome sequence of the ciliate Tetrahymena thermophila, a model eukaryote.</title>
        <authorList>
            <person name="Eisen J.A."/>
            <person name="Coyne R.S."/>
            <person name="Wu M."/>
            <person name="Wu D."/>
            <person name="Thiagarajan M."/>
            <person name="Wortman J.R."/>
            <person name="Badger J.H."/>
            <person name="Ren Q."/>
            <person name="Amedeo P."/>
            <person name="Jones K.M."/>
            <person name="Tallon L.J."/>
            <person name="Delcher A.L."/>
            <person name="Salzberg S.L."/>
            <person name="Silva J.C."/>
            <person name="Haas B.J."/>
            <person name="Majoros W.H."/>
            <person name="Farzad M."/>
            <person name="Carlton J.M."/>
            <person name="Smith R.K. Jr."/>
            <person name="Garg J."/>
            <person name="Pearlman R.E."/>
            <person name="Karrer K.M."/>
            <person name="Sun L."/>
            <person name="Manning G."/>
            <person name="Elde N.C."/>
            <person name="Turkewitz A.P."/>
            <person name="Asai D.J."/>
            <person name="Wilkes D.E."/>
            <person name="Wang Y."/>
            <person name="Cai H."/>
            <person name="Collins K."/>
            <person name="Stewart B.A."/>
            <person name="Lee S.R."/>
            <person name="Wilamowska K."/>
            <person name="Weinberg Z."/>
            <person name="Ruzzo W.L."/>
            <person name="Wloga D."/>
            <person name="Gaertig J."/>
            <person name="Frankel J."/>
            <person name="Tsao C.-C."/>
            <person name="Gorovsky M.A."/>
            <person name="Keeling P.J."/>
            <person name="Waller R.F."/>
            <person name="Patron N.J."/>
            <person name="Cherry J.M."/>
            <person name="Stover N.A."/>
            <person name="Krieger C.J."/>
            <person name="del Toro C."/>
            <person name="Ryder H.F."/>
            <person name="Williamson S.C."/>
            <person name="Barbeau R.A."/>
            <person name="Hamilton E.P."/>
            <person name="Orias E."/>
        </authorList>
    </citation>
    <scope>NUCLEOTIDE SEQUENCE [LARGE SCALE GENOMIC DNA]</scope>
    <source>
        <strain evidence="4">SB210</strain>
    </source>
</reference>
<feature type="region of interest" description="Disordered" evidence="2">
    <location>
        <begin position="754"/>
        <end position="779"/>
    </location>
</feature>
<feature type="compositionally biased region" description="Low complexity" evidence="2">
    <location>
        <begin position="754"/>
        <end position="765"/>
    </location>
</feature>
<evidence type="ECO:0000313" key="3">
    <source>
        <dbReference type="EMBL" id="EAR88619.2"/>
    </source>
</evidence>
<keyword evidence="4" id="KW-1185">Reference proteome</keyword>
<protein>
    <submittedName>
        <fullName evidence="3">Uncharacterized protein</fullName>
    </submittedName>
</protein>
<dbReference type="eggNOG" id="ENOG502T161">
    <property type="taxonomic scope" value="Eukaryota"/>
</dbReference>
<dbReference type="KEGG" id="tet:TTHERM_00185930"/>
<feature type="compositionally biased region" description="Low complexity" evidence="2">
    <location>
        <begin position="59"/>
        <end position="94"/>
    </location>
</feature>
<dbReference type="HOGENOM" id="CLU_349377_0_0_1"/>
<feature type="compositionally biased region" description="Basic and acidic residues" evidence="2">
    <location>
        <begin position="17"/>
        <end position="28"/>
    </location>
</feature>
<dbReference type="Proteomes" id="UP000009168">
    <property type="component" value="Unassembled WGS sequence"/>
</dbReference>
<evidence type="ECO:0000256" key="2">
    <source>
        <dbReference type="SAM" id="MobiDB-lite"/>
    </source>
</evidence>
<accession>Q22T19</accession>
<feature type="compositionally biased region" description="Low complexity" evidence="2">
    <location>
        <begin position="1"/>
        <end position="15"/>
    </location>
</feature>
<evidence type="ECO:0000313" key="4">
    <source>
        <dbReference type="Proteomes" id="UP000009168"/>
    </source>
</evidence>
<dbReference type="EMBL" id="GG662840">
    <property type="protein sequence ID" value="EAR88619.2"/>
    <property type="molecule type" value="Genomic_DNA"/>
</dbReference>
<feature type="region of interest" description="Disordered" evidence="2">
    <location>
        <begin position="1"/>
        <end position="94"/>
    </location>
</feature>
<feature type="coiled-coil region" evidence="1">
    <location>
        <begin position="320"/>
        <end position="409"/>
    </location>
</feature>
<dbReference type="GeneID" id="7844331"/>
<name>Q22T19_TETTS</name>